<dbReference type="GO" id="GO:0006904">
    <property type="term" value="P:vesicle docking involved in exocytosis"/>
    <property type="evidence" value="ECO:0007669"/>
    <property type="project" value="TreeGrafter"/>
</dbReference>
<dbReference type="GO" id="GO:0008270">
    <property type="term" value="F:zinc ion binding"/>
    <property type="evidence" value="ECO:0007669"/>
    <property type="project" value="UniProtKB-KW"/>
</dbReference>
<dbReference type="GO" id="GO:0007032">
    <property type="term" value="P:endosome organization"/>
    <property type="evidence" value="ECO:0007669"/>
    <property type="project" value="TreeGrafter"/>
</dbReference>
<gene>
    <name evidence="6" type="ORF">HU200_026969</name>
</gene>
<protein>
    <submittedName>
        <fullName evidence="6">Uncharacterized protein</fullName>
    </submittedName>
</protein>
<reference evidence="6" key="1">
    <citation type="submission" date="2020-07" db="EMBL/GenBank/DDBJ databases">
        <title>Genome sequence and genetic diversity analysis of an under-domesticated orphan crop, white fonio (Digitaria exilis).</title>
        <authorList>
            <person name="Bennetzen J.L."/>
            <person name="Chen S."/>
            <person name="Ma X."/>
            <person name="Wang X."/>
            <person name="Yssel A.E.J."/>
            <person name="Chaluvadi S.R."/>
            <person name="Johnson M."/>
            <person name="Gangashetty P."/>
            <person name="Hamidou F."/>
            <person name="Sanogo M.D."/>
            <person name="Zwaenepoel A."/>
            <person name="Wallace J."/>
            <person name="Van De Peer Y."/>
            <person name="Van Deynze A."/>
        </authorList>
    </citation>
    <scope>NUCLEOTIDE SEQUENCE</scope>
    <source>
        <tissue evidence="6">Leaves</tissue>
    </source>
</reference>
<name>A0A835BZ34_9POAL</name>
<dbReference type="PANTHER" id="PTHR23323:SF24">
    <property type="entry name" value="VACUOLAR PROTEIN SORTING-ASSOCIATED PROTEIN 11 HOMOLOG"/>
    <property type="match status" value="1"/>
</dbReference>
<keyword evidence="7" id="KW-1185">Reference proteome</keyword>
<dbReference type="Proteomes" id="UP000636709">
    <property type="component" value="Unassembled WGS sequence"/>
</dbReference>
<dbReference type="GO" id="GO:0030674">
    <property type="term" value="F:protein-macromolecule adaptor activity"/>
    <property type="evidence" value="ECO:0007669"/>
    <property type="project" value="TreeGrafter"/>
</dbReference>
<evidence type="ECO:0000256" key="2">
    <source>
        <dbReference type="ARBA" id="ARBA00022723"/>
    </source>
</evidence>
<proteinExistence type="predicted"/>
<dbReference type="PANTHER" id="PTHR23323">
    <property type="entry name" value="VACUOLAR PROTEIN SORTING-ASSOCIATED PROTEIN"/>
    <property type="match status" value="1"/>
</dbReference>
<sequence>MATSTRNRGTISIHFDPRGFWWFPIWLAFSDEEHSVYIDAHQVFNHFYNMSDSSPCISSGRPRRGSSAAVPAEIAGHVTCCSGGRGRVAVGCDDGTVGLLDRGFRLSYGFQAYASSALFLQQLKVFDLDKVQEEGSSTTSPFCVQILRVFTDQFPQAKITSFMVLEEAPPILLIAIGLDNGFIYCIKGDIARERITRFKLQVEAASDGSTSLPITGLGFRIEGQATSAFCCNS</sequence>
<dbReference type="GO" id="GO:0005768">
    <property type="term" value="C:endosome"/>
    <property type="evidence" value="ECO:0007669"/>
    <property type="project" value="TreeGrafter"/>
</dbReference>
<dbReference type="GO" id="GO:0007033">
    <property type="term" value="P:vacuole organization"/>
    <property type="evidence" value="ECO:0007669"/>
    <property type="project" value="TreeGrafter"/>
</dbReference>
<keyword evidence="3" id="KW-0863">Zinc-finger</keyword>
<keyword evidence="5" id="KW-0472">Membrane</keyword>
<dbReference type="GO" id="GO:0048284">
    <property type="term" value="P:organelle fusion"/>
    <property type="evidence" value="ECO:0007669"/>
    <property type="project" value="TreeGrafter"/>
</dbReference>
<evidence type="ECO:0000256" key="5">
    <source>
        <dbReference type="ARBA" id="ARBA00023136"/>
    </source>
</evidence>
<evidence type="ECO:0000313" key="7">
    <source>
        <dbReference type="Proteomes" id="UP000636709"/>
    </source>
</evidence>
<evidence type="ECO:0000256" key="3">
    <source>
        <dbReference type="ARBA" id="ARBA00022771"/>
    </source>
</evidence>
<accession>A0A835BZ34</accession>
<evidence type="ECO:0000256" key="4">
    <source>
        <dbReference type="ARBA" id="ARBA00022833"/>
    </source>
</evidence>
<comment type="caution">
    <text evidence="6">The sequence shown here is derived from an EMBL/GenBank/DDBJ whole genome shotgun (WGS) entry which is preliminary data.</text>
</comment>
<organism evidence="6 7">
    <name type="scientific">Digitaria exilis</name>
    <dbReference type="NCBI Taxonomy" id="1010633"/>
    <lineage>
        <taxon>Eukaryota</taxon>
        <taxon>Viridiplantae</taxon>
        <taxon>Streptophyta</taxon>
        <taxon>Embryophyta</taxon>
        <taxon>Tracheophyta</taxon>
        <taxon>Spermatophyta</taxon>
        <taxon>Magnoliopsida</taxon>
        <taxon>Liliopsida</taxon>
        <taxon>Poales</taxon>
        <taxon>Poaceae</taxon>
        <taxon>PACMAD clade</taxon>
        <taxon>Panicoideae</taxon>
        <taxon>Panicodae</taxon>
        <taxon>Paniceae</taxon>
        <taxon>Anthephorinae</taxon>
        <taxon>Digitaria</taxon>
    </lineage>
</organism>
<dbReference type="Pfam" id="PF23266">
    <property type="entry name" value="VPS11_N"/>
    <property type="match status" value="1"/>
</dbReference>
<comment type="subcellular location">
    <subcellularLocation>
        <location evidence="1">Membrane</location>
    </subcellularLocation>
</comment>
<dbReference type="AlphaFoldDB" id="A0A835BZ34"/>
<dbReference type="OrthoDB" id="26184at2759"/>
<dbReference type="EMBL" id="JACEFO010001730">
    <property type="protein sequence ID" value="KAF8716000.1"/>
    <property type="molecule type" value="Genomic_DNA"/>
</dbReference>
<evidence type="ECO:0000256" key="1">
    <source>
        <dbReference type="ARBA" id="ARBA00004370"/>
    </source>
</evidence>
<evidence type="ECO:0000313" key="6">
    <source>
        <dbReference type="EMBL" id="KAF8716000.1"/>
    </source>
</evidence>
<dbReference type="GO" id="GO:0030897">
    <property type="term" value="C:HOPS complex"/>
    <property type="evidence" value="ECO:0007669"/>
    <property type="project" value="TreeGrafter"/>
</dbReference>
<keyword evidence="4" id="KW-0862">Zinc</keyword>
<keyword evidence="2" id="KW-0479">Metal-binding</keyword>